<comment type="subunit">
    <text evidence="7">Component of the dolichol-phosphate mannose (DPM) synthase complex.</text>
</comment>
<evidence type="ECO:0000256" key="5">
    <source>
        <dbReference type="ARBA" id="ARBA00022989"/>
    </source>
</evidence>
<reference evidence="8 10" key="3">
    <citation type="journal article" date="2018" name="Nat. Commun.">
        <title>Genomic insights into multidrug-resistance, mating and virulence in Candida auris and related emerging species.</title>
        <authorList>
            <person name="Munoz J.F."/>
            <person name="Gade L."/>
            <person name="Chow N.A."/>
            <person name="Loparev V.N."/>
            <person name="Juieng P."/>
            <person name="Berkow E.L."/>
            <person name="Farrer R.A."/>
            <person name="Litvintseva A.P."/>
            <person name="Cuomo C.A."/>
        </authorList>
    </citation>
    <scope>GENOME REANNOTATION</scope>
    <source>
        <strain evidence="8 10">B8441</strain>
    </source>
</reference>
<name>A0A2H1A639_CANAR</name>
<evidence type="ECO:0000313" key="9">
    <source>
        <dbReference type="EMBL" id="PIS58033.1"/>
    </source>
</evidence>
<dbReference type="VEuPathDB" id="FungiDB:CJJ09_002485"/>
<reference evidence="8" key="4">
    <citation type="submission" date="2024-03" db="EMBL/GenBank/DDBJ databases">
        <title>Improved genome assembly of Candida auris strain B8441 and annotation of B11205.</title>
        <authorList>
            <person name="Cauldron N.C."/>
            <person name="Shea T."/>
            <person name="Cuomo C.A."/>
        </authorList>
    </citation>
    <scope>NUCLEOTIDE SEQUENCE</scope>
    <source>
        <strain evidence="8">B8441</strain>
    </source>
</reference>
<dbReference type="EMBL" id="PEKT02000002">
    <property type="protein sequence ID" value="PIS58033.1"/>
    <property type="molecule type" value="Genomic_DNA"/>
</dbReference>
<gene>
    <name evidence="9" type="ORF">B9J08_000519</name>
    <name evidence="8" type="ORF">B9J08_02477</name>
</gene>
<dbReference type="VEuPathDB" id="FungiDB:CJI97_000521"/>
<evidence type="ECO:0000256" key="2">
    <source>
        <dbReference type="ARBA" id="ARBA00005478"/>
    </source>
</evidence>
<dbReference type="OMA" id="YTLWIIV"/>
<dbReference type="GO" id="GO:0006506">
    <property type="term" value="P:GPI anchor biosynthetic process"/>
    <property type="evidence" value="ECO:0007669"/>
    <property type="project" value="TreeGrafter"/>
</dbReference>
<dbReference type="OrthoDB" id="311279at2759"/>
<keyword evidence="10" id="KW-1185">Reference proteome</keyword>
<dbReference type="AlphaFoldDB" id="A0A2H1A639"/>
<evidence type="ECO:0000256" key="6">
    <source>
        <dbReference type="ARBA" id="ARBA00023136"/>
    </source>
</evidence>
<dbReference type="STRING" id="498019.A0A2H1A639"/>
<dbReference type="GO" id="GO:0033185">
    <property type="term" value="C:dolichol-phosphate-mannose synthase complex"/>
    <property type="evidence" value="ECO:0007669"/>
    <property type="project" value="TreeGrafter"/>
</dbReference>
<organism evidence="9">
    <name type="scientific">Candidozyma auris</name>
    <name type="common">Yeast</name>
    <name type="synonym">Candida auris</name>
    <dbReference type="NCBI Taxonomy" id="498019"/>
    <lineage>
        <taxon>Eukaryota</taxon>
        <taxon>Fungi</taxon>
        <taxon>Dikarya</taxon>
        <taxon>Ascomycota</taxon>
        <taxon>Saccharomycotina</taxon>
        <taxon>Pichiomycetes</taxon>
        <taxon>Metschnikowiaceae</taxon>
        <taxon>Candidozyma</taxon>
    </lineage>
</organism>
<dbReference type="Proteomes" id="UP000230249">
    <property type="component" value="Unassembled WGS sequence"/>
</dbReference>
<dbReference type="VEuPathDB" id="FungiDB:CJI96_0003575"/>
<dbReference type="UniPathway" id="UPA00378"/>
<evidence type="ECO:0000256" key="1">
    <source>
        <dbReference type="ARBA" id="ARBA00004477"/>
    </source>
</evidence>
<sequence length="87" mass="9761">MPCDKLIGLGMLAVATLVFVYYTSWVFLLPFVGDDSVINQFFLPRDYAIKLPFLLLLLAVLAVGSFIGYVLTKNAEKERAKKSKKTE</sequence>
<dbReference type="GO" id="GO:0030234">
    <property type="term" value="F:enzyme regulator activity"/>
    <property type="evidence" value="ECO:0007669"/>
    <property type="project" value="UniProtKB-UniRule"/>
</dbReference>
<proteinExistence type="inferred from homology"/>
<dbReference type="Pfam" id="PF07297">
    <property type="entry name" value="DPM2"/>
    <property type="match status" value="1"/>
</dbReference>
<keyword evidence="6 7" id="KW-0472">Membrane</keyword>
<comment type="pathway">
    <text evidence="7">Protein modification; protein glycosylation.</text>
</comment>
<accession>A0A510P658</accession>
<accession>A0A2H1A639</accession>
<feature type="transmembrane region" description="Helical" evidence="7">
    <location>
        <begin position="7"/>
        <end position="31"/>
    </location>
</feature>
<evidence type="ECO:0000313" key="8">
    <source>
        <dbReference type="EMBL" id="KAK8441167.1"/>
    </source>
</evidence>
<dbReference type="VEuPathDB" id="FungiDB:B9J08_000519"/>
<dbReference type="EMBL" id="PEKT03000002">
    <property type="protein sequence ID" value="KAK8441167.1"/>
    <property type="molecule type" value="Genomic_DNA"/>
</dbReference>
<evidence type="ECO:0000256" key="7">
    <source>
        <dbReference type="RuleBase" id="RU365084"/>
    </source>
</evidence>
<protein>
    <recommendedName>
        <fullName evidence="7">Dolichol phosphate-mannose biosynthesis regulatory protein</fullName>
    </recommendedName>
</protein>
<comment type="function">
    <text evidence="7">Regulatory subunit of the dolichol-phosphate mannose (DPM) synthase complex; essential for the ER localization.</text>
</comment>
<keyword evidence="5 7" id="KW-1133">Transmembrane helix</keyword>
<dbReference type="PANTHER" id="PTHR15039">
    <property type="entry name" value="DOLICHOL PHOSPHATE-MANNOSE BIOSYNTHESIS REGULATORY PROTEIN"/>
    <property type="match status" value="1"/>
</dbReference>
<dbReference type="PANTHER" id="PTHR15039:SF11">
    <property type="entry name" value="DOLICHOL PHOSPHATE-MANNOSE BIOSYNTHESIS REGULATORY PROTEIN"/>
    <property type="match status" value="1"/>
</dbReference>
<dbReference type="GO" id="GO:0005789">
    <property type="term" value="C:endoplasmic reticulum membrane"/>
    <property type="evidence" value="ECO:0007669"/>
    <property type="project" value="UniProtKB-SubCell"/>
</dbReference>
<comment type="caution">
    <text evidence="9">The sequence shown here is derived from an EMBL/GenBank/DDBJ whole genome shotgun (WGS) entry which is preliminary data.</text>
</comment>
<dbReference type="GO" id="GO:0180047">
    <property type="term" value="P:dolichol phosphate mannose biosynthetic process"/>
    <property type="evidence" value="ECO:0007669"/>
    <property type="project" value="InterPro"/>
</dbReference>
<dbReference type="VEuPathDB" id="FungiDB:CJJ07_003900"/>
<evidence type="ECO:0000256" key="3">
    <source>
        <dbReference type="ARBA" id="ARBA00022692"/>
    </source>
</evidence>
<comment type="similarity">
    <text evidence="2 7">Belongs to the DPM2 family.</text>
</comment>
<reference evidence="9" key="2">
    <citation type="submission" date="2017-11" db="EMBL/GenBank/DDBJ databases">
        <title>Candida auris genome assembly and annotation.</title>
        <authorList>
            <person name="Munoz J.F."/>
            <person name="Gade L.G."/>
            <person name="Chow N.A."/>
            <person name="Litvintseva A.P."/>
            <person name="Loparev V.N."/>
            <person name="Cuomo C.A."/>
        </authorList>
    </citation>
    <scope>NUCLEOTIDE SEQUENCE</scope>
    <source>
        <strain evidence="9">B8441</strain>
    </source>
</reference>
<keyword evidence="3 7" id="KW-0812">Transmembrane</keyword>
<dbReference type="InterPro" id="IPR009914">
    <property type="entry name" value="DPM2"/>
</dbReference>
<evidence type="ECO:0000256" key="4">
    <source>
        <dbReference type="ARBA" id="ARBA00022824"/>
    </source>
</evidence>
<dbReference type="VEuPathDB" id="FungiDB:QG37_03315"/>
<reference evidence="9 10" key="1">
    <citation type="journal article" date="2017" name="Clin. Infect. Dis.">
        <title>Simultaneous emergence of multidrug-resistant Candida auris on 3 continents confirmed by whole-genome sequencing and epidemiological analyses.</title>
        <authorList>
            <person name="Lockhart S.R."/>
            <person name="Etienne K.A."/>
            <person name="Vallabhaneni S."/>
            <person name="Farooqi J."/>
            <person name="Chowdhary A."/>
            <person name="Govender N.P."/>
            <person name="Colombo A.L."/>
            <person name="Calvo B."/>
            <person name="Cuomo C.A."/>
            <person name="Desjardins C.A."/>
            <person name="Berkow E.L."/>
            <person name="Castanheira M."/>
            <person name="Magobo R.E."/>
            <person name="Jabeen K."/>
            <person name="Asghar R.J."/>
            <person name="Meis J.F."/>
            <person name="Jackson B."/>
            <person name="Chiller T."/>
            <person name="Litvintseva A.P."/>
        </authorList>
    </citation>
    <scope>NUCLEOTIDE SEQUENCE [LARGE SCALE GENOMIC DNA]</scope>
    <source>
        <strain evidence="9 10">B8441</strain>
    </source>
</reference>
<keyword evidence="4 7" id="KW-0256">Endoplasmic reticulum</keyword>
<feature type="transmembrane region" description="Helical" evidence="7">
    <location>
        <begin position="51"/>
        <end position="72"/>
    </location>
</feature>
<evidence type="ECO:0000313" key="10">
    <source>
        <dbReference type="Proteomes" id="UP000230249"/>
    </source>
</evidence>
<comment type="subcellular location">
    <subcellularLocation>
        <location evidence="1 7">Endoplasmic reticulum membrane</location>
        <topology evidence="1 7">Multi-pass membrane protein</topology>
    </subcellularLocation>
</comment>